<evidence type="ECO:0000313" key="7">
    <source>
        <dbReference type="Proteomes" id="UP001215151"/>
    </source>
</evidence>
<keyword evidence="1" id="KW-0227">DNA damage</keyword>
<feature type="domain" description="DUF6570" evidence="5">
    <location>
        <begin position="250"/>
        <end position="393"/>
    </location>
</feature>
<comment type="catalytic activity">
    <reaction evidence="1">
        <text>ATP + H2O = ADP + phosphate + H(+)</text>
        <dbReference type="Rhea" id="RHEA:13065"/>
        <dbReference type="ChEBI" id="CHEBI:15377"/>
        <dbReference type="ChEBI" id="CHEBI:15378"/>
        <dbReference type="ChEBI" id="CHEBI:30616"/>
        <dbReference type="ChEBI" id="CHEBI:43474"/>
        <dbReference type="ChEBI" id="CHEBI:456216"/>
        <dbReference type="EC" id="5.6.2.3"/>
    </reaction>
</comment>
<organism evidence="6 7">
    <name type="scientific">Trametes cubensis</name>
    <dbReference type="NCBI Taxonomy" id="1111947"/>
    <lineage>
        <taxon>Eukaryota</taxon>
        <taxon>Fungi</taxon>
        <taxon>Dikarya</taxon>
        <taxon>Basidiomycota</taxon>
        <taxon>Agaricomycotina</taxon>
        <taxon>Agaricomycetes</taxon>
        <taxon>Polyporales</taxon>
        <taxon>Polyporaceae</taxon>
        <taxon>Trametes</taxon>
    </lineage>
</organism>
<evidence type="ECO:0000256" key="1">
    <source>
        <dbReference type="RuleBase" id="RU363044"/>
    </source>
</evidence>
<feature type="domain" description="DNA helicase Pif1-like DEAD-box helicase" evidence="3">
    <location>
        <begin position="1534"/>
        <end position="1750"/>
    </location>
</feature>
<reference evidence="6" key="1">
    <citation type="submission" date="2022-11" db="EMBL/GenBank/DDBJ databases">
        <title>Genome Sequence of Cubamyces cubensis.</title>
        <authorList>
            <person name="Buettner E."/>
        </authorList>
    </citation>
    <scope>NUCLEOTIDE SEQUENCE</scope>
    <source>
        <strain evidence="6">MPL-01</strain>
    </source>
</reference>
<keyword evidence="1" id="KW-0067">ATP-binding</keyword>
<keyword evidence="1" id="KW-0378">Hydrolase</keyword>
<comment type="caution">
    <text evidence="6">The sequence shown here is derived from an EMBL/GenBank/DDBJ whole genome shotgun (WGS) entry which is preliminary data.</text>
</comment>
<dbReference type="EMBL" id="JAPEVG010000220">
    <property type="protein sequence ID" value="KAJ8473524.1"/>
    <property type="molecule type" value="Genomic_DNA"/>
</dbReference>
<comment type="similarity">
    <text evidence="1">Belongs to the helicase family.</text>
</comment>
<dbReference type="InterPro" id="IPR010285">
    <property type="entry name" value="DNA_helicase_pif1-like_DEAD"/>
</dbReference>
<keyword evidence="1" id="KW-0234">DNA repair</keyword>
<keyword evidence="1" id="KW-0347">Helicase</keyword>
<evidence type="ECO:0000259" key="3">
    <source>
        <dbReference type="Pfam" id="PF05970"/>
    </source>
</evidence>
<feature type="region of interest" description="Disordered" evidence="2">
    <location>
        <begin position="1433"/>
        <end position="1519"/>
    </location>
</feature>
<dbReference type="GO" id="GO:0006281">
    <property type="term" value="P:DNA repair"/>
    <property type="evidence" value="ECO:0007669"/>
    <property type="project" value="UniProtKB-KW"/>
</dbReference>
<dbReference type="InterPro" id="IPR051055">
    <property type="entry name" value="PIF1_helicase"/>
</dbReference>
<feature type="region of interest" description="Disordered" evidence="2">
    <location>
        <begin position="1223"/>
        <end position="1261"/>
    </location>
</feature>
<comment type="cofactor">
    <cofactor evidence="1">
        <name>Mg(2+)</name>
        <dbReference type="ChEBI" id="CHEBI:18420"/>
    </cofactor>
</comment>
<dbReference type="GO" id="GO:0005524">
    <property type="term" value="F:ATP binding"/>
    <property type="evidence" value="ECO:0007669"/>
    <property type="project" value="UniProtKB-KW"/>
</dbReference>
<evidence type="ECO:0000259" key="5">
    <source>
        <dbReference type="Pfam" id="PF20209"/>
    </source>
</evidence>
<feature type="region of interest" description="Disordered" evidence="2">
    <location>
        <begin position="1120"/>
        <end position="1146"/>
    </location>
</feature>
<feature type="compositionally biased region" description="Basic and acidic residues" evidence="2">
    <location>
        <begin position="1488"/>
        <end position="1503"/>
    </location>
</feature>
<dbReference type="Pfam" id="PF05970">
    <property type="entry name" value="PIF1"/>
    <property type="match status" value="1"/>
</dbReference>
<feature type="domain" description="Helitron helicase-like" evidence="4">
    <location>
        <begin position="543"/>
        <end position="760"/>
    </location>
</feature>
<gene>
    <name evidence="6" type="ORF">ONZ51_g7821</name>
</gene>
<keyword evidence="1" id="KW-0547">Nucleotide-binding</keyword>
<dbReference type="PANTHER" id="PTHR47642">
    <property type="entry name" value="ATP-DEPENDENT DNA HELICASE"/>
    <property type="match status" value="1"/>
</dbReference>
<accession>A0AAD7TPG6</accession>
<name>A0AAD7TPG6_9APHY</name>
<sequence>MFQFKNIEISYGAKGLAQPGDLVIRASLHDVVCLWDYWRSGQLRKLAEAHGITVTTRLRASDIVATLMRHNCDGCPSSLEYVFNLLKSPRVLSRKDMGRNPGEPRIIQYVANRETEGTQSGSSNHLEQLSEHLTGGMPTFDSDTHLDPADETLIRSIVTDWEQAMSIDAIIEPVCAACGRRTTNEKIAIVQATKIDFSLLCNPGLPESVLPVSYNRAAYGNAILHPKGLTVLDRTDAIRVCKECLGSLSNGRMPKFALANWLYYGHERLPADVRHDFHAATHVEKLLVSRARASRISYKFSQLPGHYLEGTDPRISQSCVKGNIAVHPQDATHLNQALPPSSDAIRDTVCAVFVGETKPTRETIGKLKPVLVRKSRVKRMIDFLVAHNPCYAPTTNFHGFSQRNLDELFGPGTHSLDEGVPCSMEIGHIKASTAVTGATDSYVPGQEDELQSDRDDMLMDTIGYTDNDNSPIDYASMMMRALSHCLNGGSFIKSQAGSELIPDFENPHLLSWLFPHLDPWGISGFYDARRRIRLTLDQQLQYLMTVADSPFTNDPDFAFVYYNISQKRAVFESITFRVPASQRASITEKLLEVDLGRLDKLIELFKSNPQFKPSDLEDVKIMKLLSRVNTVARDLPGSNGYKVMLRNQIHALMNFNGTPTFFITLNPSDRDHPIVRLYAGDDVDVVSEMRGEELSRWQRTKIASRHPSACARFFDRMISQFIRIILRHKGSKRGLFGRCKAYYGTVEAQGRGTLHCHMLIWLEGHLSPQQLRDKLVSSEEYRDRMFRWLESIIKCELPGTQAVVEEKEGVPIPRPERSSGESHPGANPAASIHQFARHEDFIAALNASVTELVQVYNWHEHTLTCFKYVPKGVVPQDPQQQDALCRMRIDGTTCSETRLDEETGAVVLRRLHPRIANYNDLIIFLMRCNMDIKFIGSGEAAKVLLYYVTDYITKPSLPAHVGLAALSYAIQKTNEKFPDIADQSRESEDRGKSVRGALTLTVNRMMSRQEISHQQVLSYIVGGGDVYRSHSFRALHWGSFDRMFAAYEARRAVHTSQPGASEDSPHAAASQDRTGSTSAQYGNLAEFPERIEMYGAVHGESSVAEVGMQAGNDEAEMTYARNGSAPDDENETGADGNDIDRHTDSIDVSHSEGVRVDGIDEEVYTLKLESGTISSVNQQQDYIYRSRQPPFDSMCLYEFVGTVEKVNKNSDRRYASGVSDIDDSVMALGHEPRAEPSRGRPAEPRGSFSSPDHTQYRTHHLRRRSEWLVPVVLGDRTPRSDRGEEEKDQWARMMLILFLPWRDAGDLREPLESWTDAFERQQSRISSTHHQIIHNMNMLSECQDVRDAHRDMRRAEALAFLRDGMPADDCNKHTGLDDENMDQDFQLFTGVDTCDAYDDVGELSASQASLEAQIGHGSREMLDLCYSTNTPIGSSETGALRAETEGDKATISAHSSTMGQLKRQRRPRMEGGEGDVIDRPSKRRRKADRAEAVTKAVLDDSKSDNTYQHNDSSSSQSGHELMDRIVIDMGLNANPEQERAFRIIAEHVLSNDDQLLMYIAGVGGTGKTHVVKAIVKFFEGLGRANEILIGAPTGAAALNINGYTVHSLILLNNRSKDSLSTLRRMWSSVRYFIIDEISMIGAKFLAQISRRLQLAKGDNGGLAIKPFGGINIIFTGDFGQLKPVQASSLYSHSLLNDPKLQVIRDFTGVDGLQGIYLWRQVMTVVKLTKNQRQSADPGYADLLARVREGKATSRGDVPVGGQNDVEVLYRRLMQNVGESDASSFRDFKDAPIIVGNKALRDALNARLIAHRAKECNELVKAFFSKDKIDGILVHGDVQRGLWRLPSKITKDSLGRLPLFRGMRVMIQENIAFGHRLVNGAEGAVEKVLYEETEGILYATVAYVRIPGAGQVCHDLPIDLVPVFPETVKFKCTMLVSGQKVVKEITRKQLPLVPAYAYTDYKGQGKSLTYAVVDIASANSLQGVYVMLSRVRSLSGLLILRAFTPNKVCSRLSQELRDELARIDGLAEDTRRRYEHRSQR</sequence>
<protein>
    <recommendedName>
        <fullName evidence="1">ATP-dependent DNA helicase</fullName>
        <ecNumber evidence="1">5.6.2.3</ecNumber>
    </recommendedName>
</protein>
<dbReference type="GO" id="GO:0006310">
    <property type="term" value="P:DNA recombination"/>
    <property type="evidence" value="ECO:0007669"/>
    <property type="project" value="UniProtKB-KW"/>
</dbReference>
<feature type="compositionally biased region" description="Basic and acidic residues" evidence="2">
    <location>
        <begin position="1230"/>
        <end position="1243"/>
    </location>
</feature>
<dbReference type="InterPro" id="IPR046700">
    <property type="entry name" value="DUF6570"/>
</dbReference>
<dbReference type="EC" id="5.6.2.3" evidence="1"/>
<keyword evidence="7" id="KW-1185">Reference proteome</keyword>
<evidence type="ECO:0000256" key="2">
    <source>
        <dbReference type="SAM" id="MobiDB-lite"/>
    </source>
</evidence>
<evidence type="ECO:0000259" key="4">
    <source>
        <dbReference type="Pfam" id="PF14214"/>
    </source>
</evidence>
<dbReference type="GO" id="GO:0000723">
    <property type="term" value="P:telomere maintenance"/>
    <property type="evidence" value="ECO:0007669"/>
    <property type="project" value="InterPro"/>
</dbReference>
<feature type="compositionally biased region" description="Basic and acidic residues" evidence="2">
    <location>
        <begin position="1467"/>
        <end position="1480"/>
    </location>
</feature>
<dbReference type="Proteomes" id="UP001215151">
    <property type="component" value="Unassembled WGS sequence"/>
</dbReference>
<feature type="region of interest" description="Disordered" evidence="2">
    <location>
        <begin position="1055"/>
        <end position="1079"/>
    </location>
</feature>
<feature type="compositionally biased region" description="Basic and acidic residues" evidence="2">
    <location>
        <begin position="806"/>
        <end position="820"/>
    </location>
</feature>
<dbReference type="InterPro" id="IPR025476">
    <property type="entry name" value="Helitron_helicase-like"/>
</dbReference>
<evidence type="ECO:0000313" key="6">
    <source>
        <dbReference type="EMBL" id="KAJ8473524.1"/>
    </source>
</evidence>
<dbReference type="GO" id="GO:0043139">
    <property type="term" value="F:5'-3' DNA helicase activity"/>
    <property type="evidence" value="ECO:0007669"/>
    <property type="project" value="UniProtKB-EC"/>
</dbReference>
<dbReference type="Pfam" id="PF20209">
    <property type="entry name" value="DUF6570"/>
    <property type="match status" value="1"/>
</dbReference>
<keyword evidence="1" id="KW-0233">DNA recombination</keyword>
<dbReference type="Pfam" id="PF14214">
    <property type="entry name" value="Helitron_like_N"/>
    <property type="match status" value="1"/>
</dbReference>
<dbReference type="Gene3D" id="3.40.50.300">
    <property type="entry name" value="P-loop containing nucleotide triphosphate hydrolases"/>
    <property type="match status" value="1"/>
</dbReference>
<dbReference type="GO" id="GO:0016787">
    <property type="term" value="F:hydrolase activity"/>
    <property type="evidence" value="ECO:0007669"/>
    <property type="project" value="UniProtKB-KW"/>
</dbReference>
<feature type="region of interest" description="Disordered" evidence="2">
    <location>
        <begin position="806"/>
        <end position="828"/>
    </location>
</feature>
<proteinExistence type="inferred from homology"/>
<dbReference type="SUPFAM" id="SSF52540">
    <property type="entry name" value="P-loop containing nucleoside triphosphate hydrolases"/>
    <property type="match status" value="2"/>
</dbReference>
<dbReference type="PANTHER" id="PTHR47642:SF5">
    <property type="entry name" value="ATP-DEPENDENT DNA HELICASE"/>
    <property type="match status" value="1"/>
</dbReference>
<feature type="compositionally biased region" description="Polar residues" evidence="2">
    <location>
        <begin position="1504"/>
        <end position="1518"/>
    </location>
</feature>
<dbReference type="InterPro" id="IPR027417">
    <property type="entry name" value="P-loop_NTPase"/>
</dbReference>